<dbReference type="HOGENOM" id="CLU_2288356_0_0_6"/>
<dbReference type="RefSeq" id="WP_045109317.1">
    <property type="nucleotide sequence ID" value="NZ_CAWRBC010000065.1"/>
</dbReference>
<evidence type="ECO:0000313" key="1">
    <source>
        <dbReference type="EMBL" id="SGY86391.1"/>
    </source>
</evidence>
<sequence>MSNTCQDNQSTANISLAQLTQQLDAMHIAQLTSFAYGLPPLYFCREYLEQDEQTAIGHCVQRLENGISNQDFTLDRLTVLLAENDYYDDYEARLRLGPEPV</sequence>
<gene>
    <name evidence="1" type="ORF">NVI5450_0613</name>
</gene>
<reference evidence="1 2" key="1">
    <citation type="submission" date="2016-11" db="EMBL/GenBank/DDBJ databases">
        <authorList>
            <person name="Jaros S."/>
            <person name="Januszkiewicz K."/>
            <person name="Wedrychowicz H."/>
        </authorList>
    </citation>
    <scope>NUCLEOTIDE SEQUENCE [LARGE SCALE GENOMIC DNA]</scope>
    <source>
        <strain evidence="1">NVI 5450</strain>
    </source>
</reference>
<name>A0A090IGI9_9GAMM</name>
<dbReference type="KEGG" id="mvs:MVIS_0912"/>
<dbReference type="EMBL" id="FPLD01000021">
    <property type="protein sequence ID" value="SGY86391.1"/>
    <property type="molecule type" value="Genomic_DNA"/>
</dbReference>
<dbReference type="Proteomes" id="UP000183794">
    <property type="component" value="Unassembled WGS sequence"/>
</dbReference>
<dbReference type="AlphaFoldDB" id="A0A090IGI9"/>
<organism evidence="1 2">
    <name type="scientific">Moritella viscosa</name>
    <dbReference type="NCBI Taxonomy" id="80854"/>
    <lineage>
        <taxon>Bacteria</taxon>
        <taxon>Pseudomonadati</taxon>
        <taxon>Pseudomonadota</taxon>
        <taxon>Gammaproteobacteria</taxon>
        <taxon>Alteromonadales</taxon>
        <taxon>Moritellaceae</taxon>
        <taxon>Moritella</taxon>
    </lineage>
</organism>
<accession>A0A090IGI9</accession>
<protein>
    <submittedName>
        <fullName evidence="1">Uncharacterized protein</fullName>
    </submittedName>
</protein>
<dbReference type="OrthoDB" id="6400314at2"/>
<dbReference type="PATRIC" id="fig|80854.5.peg.963"/>
<evidence type="ECO:0000313" key="2">
    <source>
        <dbReference type="Proteomes" id="UP000183794"/>
    </source>
</evidence>
<proteinExistence type="predicted"/>